<name>A0A067SEW6_GALM3</name>
<keyword evidence="1" id="KW-0472">Membrane</keyword>
<reference evidence="3" key="1">
    <citation type="journal article" date="2014" name="Proc. Natl. Acad. Sci. U.S.A.">
        <title>Extensive sampling of basidiomycete genomes demonstrates inadequacy of the white-rot/brown-rot paradigm for wood decay fungi.</title>
        <authorList>
            <person name="Riley R."/>
            <person name="Salamov A.A."/>
            <person name="Brown D.W."/>
            <person name="Nagy L.G."/>
            <person name="Floudas D."/>
            <person name="Held B.W."/>
            <person name="Levasseur A."/>
            <person name="Lombard V."/>
            <person name="Morin E."/>
            <person name="Otillar R."/>
            <person name="Lindquist E.A."/>
            <person name="Sun H."/>
            <person name="LaButti K.M."/>
            <person name="Schmutz J."/>
            <person name="Jabbour D."/>
            <person name="Luo H."/>
            <person name="Baker S.E."/>
            <person name="Pisabarro A.G."/>
            <person name="Walton J.D."/>
            <person name="Blanchette R.A."/>
            <person name="Henrissat B."/>
            <person name="Martin F."/>
            <person name="Cullen D."/>
            <person name="Hibbett D.S."/>
            <person name="Grigoriev I.V."/>
        </authorList>
    </citation>
    <scope>NUCLEOTIDE SEQUENCE [LARGE SCALE GENOMIC DNA]</scope>
    <source>
        <strain evidence="3">CBS 339.88</strain>
    </source>
</reference>
<dbReference type="EMBL" id="KL142407">
    <property type="protein sequence ID" value="KDR68542.1"/>
    <property type="molecule type" value="Genomic_DNA"/>
</dbReference>
<evidence type="ECO:0000313" key="3">
    <source>
        <dbReference type="Proteomes" id="UP000027222"/>
    </source>
</evidence>
<accession>A0A067SEW6</accession>
<protein>
    <submittedName>
        <fullName evidence="2">Uncharacterized protein</fullName>
    </submittedName>
</protein>
<dbReference type="Proteomes" id="UP000027222">
    <property type="component" value="Unassembled WGS sequence"/>
</dbReference>
<dbReference type="HOGENOM" id="CLU_1454523_0_0_1"/>
<evidence type="ECO:0000256" key="1">
    <source>
        <dbReference type="SAM" id="Phobius"/>
    </source>
</evidence>
<organism evidence="2 3">
    <name type="scientific">Galerina marginata (strain CBS 339.88)</name>
    <dbReference type="NCBI Taxonomy" id="685588"/>
    <lineage>
        <taxon>Eukaryota</taxon>
        <taxon>Fungi</taxon>
        <taxon>Dikarya</taxon>
        <taxon>Basidiomycota</taxon>
        <taxon>Agaricomycotina</taxon>
        <taxon>Agaricomycetes</taxon>
        <taxon>Agaricomycetidae</taxon>
        <taxon>Agaricales</taxon>
        <taxon>Agaricineae</taxon>
        <taxon>Strophariaceae</taxon>
        <taxon>Galerina</taxon>
    </lineage>
</organism>
<proteinExistence type="predicted"/>
<dbReference type="AlphaFoldDB" id="A0A067SEW6"/>
<evidence type="ECO:0000313" key="2">
    <source>
        <dbReference type="EMBL" id="KDR68542.1"/>
    </source>
</evidence>
<gene>
    <name evidence="2" type="ORF">GALMADRAFT_146203</name>
</gene>
<sequence length="186" mass="20310">MALRPLPSIPFHCFVPAFLDFLFSCLSRLSSLQLPNATPKNRGPTHSNGRPTDCLSLSLRAFHIVGHHTSPRPFAITTNPWLVLILVLDSAVVSIYFLAVIVINIVVFKNVVKSQHSLSKSKTRVVCIASHIPSLRSSFLPFASAVPVSEHLDGPPFPISSKGSSSAAASPRMYAQKLHVKITSYR</sequence>
<keyword evidence="3" id="KW-1185">Reference proteome</keyword>
<keyword evidence="1" id="KW-0812">Transmembrane</keyword>
<feature type="transmembrane region" description="Helical" evidence="1">
    <location>
        <begin position="81"/>
        <end position="108"/>
    </location>
</feature>
<keyword evidence="1" id="KW-1133">Transmembrane helix</keyword>